<evidence type="ECO:0000313" key="7">
    <source>
        <dbReference type="EMBL" id="EFG78010.1"/>
    </source>
</evidence>
<keyword evidence="8" id="KW-1185">Reference proteome</keyword>
<dbReference type="PANTHER" id="PTHR32114">
    <property type="entry name" value="ABC TRANSPORTER ABCH.3"/>
    <property type="match status" value="1"/>
</dbReference>
<dbReference type="GO" id="GO:0016887">
    <property type="term" value="F:ATP hydrolysis activity"/>
    <property type="evidence" value="ECO:0007669"/>
    <property type="project" value="InterPro"/>
</dbReference>
<evidence type="ECO:0000256" key="1">
    <source>
        <dbReference type="ARBA" id="ARBA00006930"/>
    </source>
</evidence>
<dbReference type="HOGENOM" id="CLU_024631_1_0_11"/>
<dbReference type="PANTHER" id="PTHR32114:SF2">
    <property type="entry name" value="ABC TRANSPORTER ABCH.3"/>
    <property type="match status" value="1"/>
</dbReference>
<sequence>MKLHRIRLENFRQFQGISEIEFAQDKQQNVTLIWGANGAGKTTLLNAFTWVLYGQFTKDFEKPKSLGNQDTWASLNPGERLRVSVELEFENAEQIFTATRTSIFRKADDGSSIVEEEGRPSLQYIDQSGRSEVSGNPDDHIRQILPERLHSFFFFNGERIEHLVQASAYEEIEDAIKTILGLKVVERAISHLPKAARRFEQELKAHGTDEQRDITRKLEDLDGQLGQAQSQRSESEKRATQWQDEIDAVDSKLRGTEEAREQQKRRDILIKQESDQLGSIEKINERIHRLIRERGYLAFGLKLFTQTRKQFVDKREKKELPAPVKRDFIEDLLEEGTCICGASLAEGTEGHRHIMTWKERAGLAEVEQRWGELYAYADSYTGQRLAMAGDLATLLDDRQSAVDQLRLLREQLSELSASLQGITRDNIDELESHRVAARRSKDDEIRQQGRLERSIENLRVRKQQLEADLKRAASVEAKAALAQRRLTVTREALNTLEKVYAIRTEQTRSDLDEKIKSIYQQISFKPYTPEVSPTFQLNLMHIATQEPVAKSTGENQILSLSFVGALASIARDRYEETKGAISAQTEVRGGIFPIVMDAAFGSLDLNYRREVALGLPGLAEQVVVIVSKSGGDGAYEHLKDRVGRSYVIQYLTPKSDTKPETISIEGREYPYVQPSDDGSEYALIAEVE</sequence>
<comment type="similarity">
    <text evidence="1">Belongs to the SMC family. SbcC subfamily.</text>
</comment>
<keyword evidence="4" id="KW-0175">Coiled coil</keyword>
<accession>D5P7D5</accession>
<feature type="region of interest" description="Disordered" evidence="5">
    <location>
        <begin position="223"/>
        <end position="242"/>
    </location>
</feature>
<evidence type="ECO:0000256" key="2">
    <source>
        <dbReference type="ARBA" id="ARBA00011322"/>
    </source>
</evidence>
<dbReference type="AlphaFoldDB" id="D5P7D5"/>
<evidence type="ECO:0000256" key="5">
    <source>
        <dbReference type="SAM" id="MobiDB-lite"/>
    </source>
</evidence>
<evidence type="ECO:0000256" key="3">
    <source>
        <dbReference type="ARBA" id="ARBA00013368"/>
    </source>
</evidence>
<dbReference type="InterPro" id="IPR038729">
    <property type="entry name" value="Rad50/SbcC_AAA"/>
</dbReference>
<dbReference type="EMBL" id="ADNV01000197">
    <property type="protein sequence ID" value="EFG78010.1"/>
    <property type="molecule type" value="Genomic_DNA"/>
</dbReference>
<feature type="domain" description="Rad50/SbcC-type AAA" evidence="6">
    <location>
        <begin position="5"/>
        <end position="252"/>
    </location>
</feature>
<feature type="coiled-coil region" evidence="4">
    <location>
        <begin position="391"/>
        <end position="475"/>
    </location>
</feature>
<dbReference type="Proteomes" id="UP000003653">
    <property type="component" value="Unassembled WGS sequence"/>
</dbReference>
<organism evidence="7 8">
    <name type="scientific">Mycobacterium parascrofulaceum ATCC BAA-614</name>
    <dbReference type="NCBI Taxonomy" id="525368"/>
    <lineage>
        <taxon>Bacteria</taxon>
        <taxon>Bacillati</taxon>
        <taxon>Actinomycetota</taxon>
        <taxon>Actinomycetes</taxon>
        <taxon>Mycobacteriales</taxon>
        <taxon>Mycobacteriaceae</taxon>
        <taxon>Mycobacterium</taxon>
        <taxon>Mycobacterium simiae complex</taxon>
    </lineage>
</organism>
<gene>
    <name evidence="7" type="ORF">HMPREF0591_2079</name>
</gene>
<dbReference type="Gene3D" id="3.40.50.300">
    <property type="entry name" value="P-loop containing nucleotide triphosphate hydrolases"/>
    <property type="match status" value="2"/>
</dbReference>
<evidence type="ECO:0000313" key="8">
    <source>
        <dbReference type="Proteomes" id="UP000003653"/>
    </source>
</evidence>
<dbReference type="Pfam" id="PF13476">
    <property type="entry name" value="AAA_23"/>
    <property type="match status" value="1"/>
</dbReference>
<protein>
    <recommendedName>
        <fullName evidence="3">Nuclease SbcCD subunit C</fullName>
    </recommendedName>
</protein>
<comment type="caution">
    <text evidence="7">The sequence shown here is derived from an EMBL/GenBank/DDBJ whole genome shotgun (WGS) entry which is preliminary data.</text>
</comment>
<name>D5P7D5_9MYCO</name>
<dbReference type="SUPFAM" id="SSF52540">
    <property type="entry name" value="P-loop containing nucleoside triphosphate hydrolases"/>
    <property type="match status" value="2"/>
</dbReference>
<dbReference type="eggNOG" id="COG1196">
    <property type="taxonomic scope" value="Bacteria"/>
</dbReference>
<dbReference type="InterPro" id="IPR027417">
    <property type="entry name" value="P-loop_NTPase"/>
</dbReference>
<dbReference type="RefSeq" id="WP_007170946.1">
    <property type="nucleotide sequence ID" value="NZ_GG770557.1"/>
</dbReference>
<evidence type="ECO:0000259" key="6">
    <source>
        <dbReference type="Pfam" id="PF13476"/>
    </source>
</evidence>
<dbReference type="GO" id="GO:0006302">
    <property type="term" value="P:double-strand break repair"/>
    <property type="evidence" value="ECO:0007669"/>
    <property type="project" value="InterPro"/>
</dbReference>
<proteinExistence type="inferred from homology"/>
<reference evidence="7 8" key="1">
    <citation type="submission" date="2010-04" db="EMBL/GenBank/DDBJ databases">
        <authorList>
            <person name="Muzny D."/>
            <person name="Qin X."/>
            <person name="Deng J."/>
            <person name="Jiang H."/>
            <person name="Liu Y."/>
            <person name="Qu J."/>
            <person name="Song X.-Z."/>
            <person name="Zhang L."/>
            <person name="Thornton R."/>
            <person name="Coyle M."/>
            <person name="Francisco L."/>
            <person name="Jackson L."/>
            <person name="Javaid M."/>
            <person name="Korchina V."/>
            <person name="Kovar C."/>
            <person name="Mata R."/>
            <person name="Mathew T."/>
            <person name="Ngo R."/>
            <person name="Nguyen L."/>
            <person name="Nguyen N."/>
            <person name="Okwuonu G."/>
            <person name="Ongeri F."/>
            <person name="Pham C."/>
            <person name="Simmons D."/>
            <person name="Wilczek-Boney K."/>
            <person name="Hale W."/>
            <person name="Jakkamsetti A."/>
            <person name="Pham P."/>
            <person name="Ruth R."/>
            <person name="San Lucas F."/>
            <person name="Warren J."/>
            <person name="Zhang J."/>
            <person name="Zhao Z."/>
            <person name="Zhou C."/>
            <person name="Zhu D."/>
            <person name="Lee S."/>
            <person name="Bess C."/>
            <person name="Blankenburg K."/>
            <person name="Forbes L."/>
            <person name="Fu Q."/>
            <person name="Gubbala S."/>
            <person name="Hirani K."/>
            <person name="Jayaseelan J.C."/>
            <person name="Lara F."/>
            <person name="Munidasa M."/>
            <person name="Palculict T."/>
            <person name="Patil S."/>
            <person name="Pu L.-L."/>
            <person name="Saada N."/>
            <person name="Tang L."/>
            <person name="Weissenberger G."/>
            <person name="Zhu Y."/>
            <person name="Hemphill L."/>
            <person name="Shang Y."/>
            <person name="Youmans B."/>
            <person name="Ayvaz T."/>
            <person name="Ross M."/>
            <person name="Santibanez J."/>
            <person name="Aqrawi P."/>
            <person name="Gross S."/>
            <person name="Joshi V."/>
            <person name="Fowler G."/>
            <person name="Nazareth L."/>
            <person name="Reid J."/>
            <person name="Worley K."/>
            <person name="Petrosino J."/>
            <person name="Highlander S."/>
            <person name="Gibbs R."/>
        </authorList>
    </citation>
    <scope>NUCLEOTIDE SEQUENCE [LARGE SCALE GENOMIC DNA]</scope>
    <source>
        <strain evidence="7 8">ATCC BAA-614</strain>
    </source>
</reference>
<comment type="subunit">
    <text evidence="2">Heterodimer of SbcC and SbcD.</text>
</comment>
<evidence type="ECO:0000256" key="4">
    <source>
        <dbReference type="SAM" id="Coils"/>
    </source>
</evidence>